<name>A0ABT6L573_9MYCO</name>
<dbReference type="EMBL" id="JARXVE010000009">
    <property type="protein sequence ID" value="MDH6198075.1"/>
    <property type="molecule type" value="Genomic_DNA"/>
</dbReference>
<sequence>MGAPLKVAPAGLRSAAAAETSVGEFISGLRIGERLASAAAAMPGLQSGAACGEVGPVIDTTAQGVGSEVGAHANKLTYAADAYQRTDEEYARRLNPARPMS</sequence>
<evidence type="ECO:0000313" key="2">
    <source>
        <dbReference type="Proteomes" id="UP001160130"/>
    </source>
</evidence>
<gene>
    <name evidence="1" type="ORF">M2272_004734</name>
</gene>
<proteinExistence type="predicted"/>
<dbReference type="Proteomes" id="UP001160130">
    <property type="component" value="Unassembled WGS sequence"/>
</dbReference>
<reference evidence="1 2" key="1">
    <citation type="submission" date="2023-04" db="EMBL/GenBank/DDBJ databases">
        <title>Forest soil microbial communities from Buena Vista Peninsula, Colon Province, Panama.</title>
        <authorList>
            <person name="Bouskill N."/>
        </authorList>
    </citation>
    <scope>NUCLEOTIDE SEQUENCE [LARGE SCALE GENOMIC DNA]</scope>
    <source>
        <strain evidence="1 2">AC80</strain>
    </source>
</reference>
<comment type="caution">
    <text evidence="1">The sequence shown here is derived from an EMBL/GenBank/DDBJ whole genome shotgun (WGS) entry which is preliminary data.</text>
</comment>
<evidence type="ECO:0000313" key="1">
    <source>
        <dbReference type="EMBL" id="MDH6198075.1"/>
    </source>
</evidence>
<organism evidence="1 2">
    <name type="scientific">Mycolicibacterium frederiksbergense</name>
    <dbReference type="NCBI Taxonomy" id="117567"/>
    <lineage>
        <taxon>Bacteria</taxon>
        <taxon>Bacillati</taxon>
        <taxon>Actinomycetota</taxon>
        <taxon>Actinomycetes</taxon>
        <taxon>Mycobacteriales</taxon>
        <taxon>Mycobacteriaceae</taxon>
        <taxon>Mycolicibacterium</taxon>
    </lineage>
</organism>
<dbReference type="RefSeq" id="WP_280834671.1">
    <property type="nucleotide sequence ID" value="NZ_JARXVE010000009.1"/>
</dbReference>
<keyword evidence="2" id="KW-1185">Reference proteome</keyword>
<protein>
    <submittedName>
        <fullName evidence="1">Phage tail tape-measure protein</fullName>
    </submittedName>
</protein>
<accession>A0ABT6L573</accession>